<dbReference type="InterPro" id="IPR005526">
    <property type="entry name" value="Septum_form_inhib_MinC_C"/>
</dbReference>
<evidence type="ECO:0000313" key="8">
    <source>
        <dbReference type="EMBL" id="ACK49604.1"/>
    </source>
</evidence>
<keyword evidence="3 6" id="KW-0717">Septation</keyword>
<dbReference type="EMBL" id="CP001280">
    <property type="protein sequence ID" value="ACK49604.1"/>
    <property type="molecule type" value="Genomic_DNA"/>
</dbReference>
<dbReference type="Proteomes" id="UP000002257">
    <property type="component" value="Chromosome"/>
</dbReference>
<dbReference type="PANTHER" id="PTHR34108">
    <property type="entry name" value="SEPTUM SITE-DETERMINING PROTEIN MINC"/>
    <property type="match status" value="1"/>
</dbReference>
<evidence type="ECO:0000256" key="3">
    <source>
        <dbReference type="ARBA" id="ARBA00023210"/>
    </source>
</evidence>
<protein>
    <recommendedName>
        <fullName evidence="6">Probable septum site-determining protein MinC</fullName>
    </recommendedName>
</protein>
<dbReference type="HAMAP" id="MF_00267">
    <property type="entry name" value="MinC"/>
    <property type="match status" value="1"/>
</dbReference>
<dbReference type="GO" id="GO:0000902">
    <property type="term" value="P:cell morphogenesis"/>
    <property type="evidence" value="ECO:0007669"/>
    <property type="project" value="InterPro"/>
</dbReference>
<name>B8EN91_METSB</name>
<dbReference type="NCBIfam" id="TIGR01222">
    <property type="entry name" value="minC"/>
    <property type="match status" value="1"/>
</dbReference>
<keyword evidence="4 6" id="KW-0131">Cell cycle</keyword>
<dbReference type="PANTHER" id="PTHR34108:SF1">
    <property type="entry name" value="SEPTUM SITE-DETERMINING PROTEIN MINC"/>
    <property type="match status" value="1"/>
</dbReference>
<sequence length="247" mass="26624">MTAAARPRHSIRFHSRSFHAMALAPQPPLADWLAEFDAWAERSPGFFVGRPIVLDLAGLQLSKDEALDLVKTLFERNIQIMGIEHGDPSWREFGMPPPFVSGGRYVNETPRGNVEAIARIIDRPAVEEAKAPEPAAPVRGNALLIEAPLRSGQYIEHLDGDVIVVGSVASGAEIVAGGSIHVYGALRGRAIAGAGHPNARIFCRKLEAELLAIDGLYLTADDTDAALRGKPVQVRLDGDSLMITVQD</sequence>
<evidence type="ECO:0000256" key="4">
    <source>
        <dbReference type="ARBA" id="ARBA00023306"/>
    </source>
</evidence>
<dbReference type="KEGG" id="msl:Msil_0632"/>
<dbReference type="SUPFAM" id="SSF63848">
    <property type="entry name" value="Cell-division inhibitor MinC, C-terminal domain"/>
    <property type="match status" value="1"/>
</dbReference>
<dbReference type="Pfam" id="PF03775">
    <property type="entry name" value="MinC_C"/>
    <property type="match status" value="1"/>
</dbReference>
<evidence type="ECO:0000256" key="2">
    <source>
        <dbReference type="ARBA" id="ARBA00022618"/>
    </source>
</evidence>
<evidence type="ECO:0000256" key="1">
    <source>
        <dbReference type="ARBA" id="ARBA00006291"/>
    </source>
</evidence>
<dbReference type="AlphaFoldDB" id="B8EN91"/>
<comment type="function">
    <text evidence="5 6">Cell division inhibitor that blocks the formation of polar Z ring septums. Rapidly oscillates between the poles of the cell to destabilize FtsZ filaments that have formed before they mature into polar Z rings. Prevents FtsZ polymerization.</text>
</comment>
<comment type="subunit">
    <text evidence="6">Interacts with MinD and FtsZ.</text>
</comment>
<dbReference type="eggNOG" id="COG0850">
    <property type="taxonomic scope" value="Bacteria"/>
</dbReference>
<organism evidence="8 9">
    <name type="scientific">Methylocella silvestris (strain DSM 15510 / CIP 108128 / LMG 27833 / NCIMB 13906 / BL2)</name>
    <dbReference type="NCBI Taxonomy" id="395965"/>
    <lineage>
        <taxon>Bacteria</taxon>
        <taxon>Pseudomonadati</taxon>
        <taxon>Pseudomonadota</taxon>
        <taxon>Alphaproteobacteria</taxon>
        <taxon>Hyphomicrobiales</taxon>
        <taxon>Beijerinckiaceae</taxon>
        <taxon>Methylocella</taxon>
    </lineage>
</organism>
<evidence type="ECO:0000259" key="7">
    <source>
        <dbReference type="Pfam" id="PF03775"/>
    </source>
</evidence>
<gene>
    <name evidence="6" type="primary">minC</name>
    <name evidence="8" type="ordered locus">Msil_0632</name>
</gene>
<dbReference type="Gene3D" id="3.30.70.260">
    <property type="match status" value="1"/>
</dbReference>
<dbReference type="STRING" id="395965.Msil_0632"/>
<evidence type="ECO:0000256" key="6">
    <source>
        <dbReference type="HAMAP-Rule" id="MF_00267"/>
    </source>
</evidence>
<dbReference type="InterPro" id="IPR013033">
    <property type="entry name" value="MinC"/>
</dbReference>
<keyword evidence="9" id="KW-1185">Reference proteome</keyword>
<accession>B8EN91</accession>
<dbReference type="InterPro" id="IPR036145">
    <property type="entry name" value="MinC_C_sf"/>
</dbReference>
<dbReference type="OrthoDB" id="9794530at2"/>
<keyword evidence="2 6" id="KW-0132">Cell division</keyword>
<evidence type="ECO:0000256" key="5">
    <source>
        <dbReference type="ARBA" id="ARBA00025606"/>
    </source>
</evidence>
<dbReference type="RefSeq" id="WP_012589674.1">
    <property type="nucleotide sequence ID" value="NC_011666.1"/>
</dbReference>
<proteinExistence type="inferred from homology"/>
<evidence type="ECO:0000313" key="9">
    <source>
        <dbReference type="Proteomes" id="UP000002257"/>
    </source>
</evidence>
<dbReference type="GO" id="GO:0000917">
    <property type="term" value="P:division septum assembly"/>
    <property type="evidence" value="ECO:0007669"/>
    <property type="project" value="UniProtKB-KW"/>
</dbReference>
<reference evidence="8 9" key="1">
    <citation type="journal article" date="2010" name="J. Bacteriol.">
        <title>Complete genome sequence of the aerobic facultative methanotroph Methylocella silvestris BL2.</title>
        <authorList>
            <person name="Chen Y."/>
            <person name="Crombie A."/>
            <person name="Rahman M.T."/>
            <person name="Dedysh S.N."/>
            <person name="Liesack W."/>
            <person name="Stott M.B."/>
            <person name="Alam M."/>
            <person name="Theisen A.R."/>
            <person name="Murrell J.C."/>
            <person name="Dunfield P.F."/>
        </authorList>
    </citation>
    <scope>NUCLEOTIDE SEQUENCE [LARGE SCALE GENOMIC DNA]</scope>
    <source>
        <strain evidence="9">DSM 15510 / CIP 108128 / LMG 27833 / NCIMB 13906 / BL2</strain>
    </source>
</reference>
<dbReference type="HOGENOM" id="CLU_067812_1_0_5"/>
<feature type="domain" description="Septum formation inhibitor MinC C-terminal" evidence="7">
    <location>
        <begin position="145"/>
        <end position="243"/>
    </location>
</feature>
<dbReference type="GO" id="GO:1901891">
    <property type="term" value="P:regulation of cell septum assembly"/>
    <property type="evidence" value="ECO:0007669"/>
    <property type="project" value="InterPro"/>
</dbReference>
<dbReference type="InterPro" id="IPR016098">
    <property type="entry name" value="CAP/MinC_C"/>
</dbReference>
<dbReference type="Gene3D" id="2.160.20.70">
    <property type="match status" value="1"/>
</dbReference>
<comment type="similarity">
    <text evidence="1 6">Belongs to the MinC family.</text>
</comment>